<name>A0A3S5EH21_9ACTO</name>
<dbReference type="SUPFAM" id="SSF46689">
    <property type="entry name" value="Homeodomain-like"/>
    <property type="match status" value="1"/>
</dbReference>
<dbReference type="PROSITE" id="PS50977">
    <property type="entry name" value="HTH_TETR_2"/>
    <property type="match status" value="1"/>
</dbReference>
<keyword evidence="2 4" id="KW-0238">DNA-binding</keyword>
<feature type="DNA-binding region" description="H-T-H motif" evidence="4">
    <location>
        <begin position="37"/>
        <end position="56"/>
    </location>
</feature>
<evidence type="ECO:0000259" key="5">
    <source>
        <dbReference type="PROSITE" id="PS50977"/>
    </source>
</evidence>
<keyword evidence="7" id="KW-1185">Reference proteome</keyword>
<dbReference type="InterPro" id="IPR023772">
    <property type="entry name" value="DNA-bd_HTH_TetR-type_CS"/>
</dbReference>
<evidence type="ECO:0000256" key="4">
    <source>
        <dbReference type="PROSITE-ProRule" id="PRU00335"/>
    </source>
</evidence>
<dbReference type="KEGG" id="ahw:NCTC11636_01452"/>
<keyword evidence="3" id="KW-0804">Transcription</keyword>
<dbReference type="PROSITE" id="PS01081">
    <property type="entry name" value="HTH_TETR_1"/>
    <property type="match status" value="1"/>
</dbReference>
<evidence type="ECO:0000256" key="3">
    <source>
        <dbReference type="ARBA" id="ARBA00023163"/>
    </source>
</evidence>
<dbReference type="PANTHER" id="PTHR30055">
    <property type="entry name" value="HTH-TYPE TRANSCRIPTIONAL REGULATOR RUTR"/>
    <property type="match status" value="1"/>
</dbReference>
<dbReference type="InterPro" id="IPR050109">
    <property type="entry name" value="HTH-type_TetR-like_transc_reg"/>
</dbReference>
<dbReference type="InterPro" id="IPR001647">
    <property type="entry name" value="HTH_TetR"/>
</dbReference>
<reference evidence="6 7" key="1">
    <citation type="submission" date="2018-12" db="EMBL/GenBank/DDBJ databases">
        <authorList>
            <consortium name="Pathogen Informatics"/>
        </authorList>
    </citation>
    <scope>NUCLEOTIDE SEQUENCE [LARGE SCALE GENOMIC DNA]</scope>
    <source>
        <strain evidence="6 7">NCTC11636</strain>
    </source>
</reference>
<dbReference type="GO" id="GO:0003700">
    <property type="term" value="F:DNA-binding transcription factor activity"/>
    <property type="evidence" value="ECO:0007669"/>
    <property type="project" value="TreeGrafter"/>
</dbReference>
<evidence type="ECO:0000256" key="1">
    <source>
        <dbReference type="ARBA" id="ARBA00023015"/>
    </source>
</evidence>
<proteinExistence type="predicted"/>
<accession>A0A3S5EH21</accession>
<evidence type="ECO:0000256" key="2">
    <source>
        <dbReference type="ARBA" id="ARBA00023125"/>
    </source>
</evidence>
<dbReference type="InterPro" id="IPR009057">
    <property type="entry name" value="Homeodomain-like_sf"/>
</dbReference>
<dbReference type="Proteomes" id="UP000266895">
    <property type="component" value="Chromosome"/>
</dbReference>
<sequence>MPKIIGGSLAEHRERTRHALFHALDDLMSELSFDKITLSDVAAHAGVGRTAVYNHFADKEDLLLAFMEHTTAQYAEELGRALAGTQDPIDRLRVYVRQQALIKRSYHFPTGGALSSAVSHSTAGRLRAHAGHTAQLLTQILSDAIEQGVIPHQDVSQVIPLIHACVMGGRPTPAEPAERAAYLDALDTFVLRAVGATPPDHPVPTTAEAQAVECSGAAEPA</sequence>
<dbReference type="Pfam" id="PF00440">
    <property type="entry name" value="TetR_N"/>
    <property type="match status" value="1"/>
</dbReference>
<dbReference type="Gene3D" id="1.10.357.10">
    <property type="entry name" value="Tetracycline Repressor, domain 2"/>
    <property type="match status" value="1"/>
</dbReference>
<dbReference type="InterPro" id="IPR036271">
    <property type="entry name" value="Tet_transcr_reg_TetR-rel_C_sf"/>
</dbReference>
<dbReference type="AlphaFoldDB" id="A0A3S5EH21"/>
<gene>
    <name evidence="6" type="ORF">NCTC11636_01452</name>
</gene>
<evidence type="ECO:0000313" key="7">
    <source>
        <dbReference type="Proteomes" id="UP000266895"/>
    </source>
</evidence>
<dbReference type="PANTHER" id="PTHR30055:SF234">
    <property type="entry name" value="HTH-TYPE TRANSCRIPTIONAL REGULATOR BETI"/>
    <property type="match status" value="1"/>
</dbReference>
<keyword evidence="1" id="KW-0805">Transcription regulation</keyword>
<dbReference type="OrthoDB" id="4709704at2"/>
<protein>
    <submittedName>
        <fullName evidence="6">DNA-binding transcriptional regulator EnvR</fullName>
    </submittedName>
</protein>
<organism evidence="6 7">
    <name type="scientific">Actinomyces howellii</name>
    <dbReference type="NCBI Taxonomy" id="52771"/>
    <lineage>
        <taxon>Bacteria</taxon>
        <taxon>Bacillati</taxon>
        <taxon>Actinomycetota</taxon>
        <taxon>Actinomycetes</taxon>
        <taxon>Actinomycetales</taxon>
        <taxon>Actinomycetaceae</taxon>
        <taxon>Actinomyces</taxon>
    </lineage>
</organism>
<dbReference type="SUPFAM" id="SSF48498">
    <property type="entry name" value="Tetracyclin repressor-like, C-terminal domain"/>
    <property type="match status" value="1"/>
</dbReference>
<dbReference type="GO" id="GO:0000976">
    <property type="term" value="F:transcription cis-regulatory region binding"/>
    <property type="evidence" value="ECO:0007669"/>
    <property type="project" value="TreeGrafter"/>
</dbReference>
<dbReference type="EMBL" id="LR134350">
    <property type="protein sequence ID" value="VEG28270.1"/>
    <property type="molecule type" value="Genomic_DNA"/>
</dbReference>
<dbReference type="RefSeq" id="WP_126382531.1">
    <property type="nucleotide sequence ID" value="NZ_LR134350.1"/>
</dbReference>
<evidence type="ECO:0000313" key="6">
    <source>
        <dbReference type="EMBL" id="VEG28270.1"/>
    </source>
</evidence>
<feature type="domain" description="HTH tetR-type" evidence="5">
    <location>
        <begin position="14"/>
        <end position="74"/>
    </location>
</feature>